<evidence type="ECO:0000256" key="1">
    <source>
        <dbReference type="ARBA" id="ARBA00010996"/>
    </source>
</evidence>
<evidence type="ECO:0000256" key="2">
    <source>
        <dbReference type="PIRSR" id="PIRSR603782-1"/>
    </source>
</evidence>
<dbReference type="Pfam" id="PF02630">
    <property type="entry name" value="SCO1-SenC"/>
    <property type="match status" value="1"/>
</dbReference>
<evidence type="ECO:0000313" key="5">
    <source>
        <dbReference type="Proteomes" id="UP000250166"/>
    </source>
</evidence>
<keyword evidence="3" id="KW-1015">Disulfide bond</keyword>
<gene>
    <name evidence="4" type="ORF">NCTC13102_01173</name>
</gene>
<dbReference type="Proteomes" id="UP000250166">
    <property type="component" value="Unassembled WGS sequence"/>
</dbReference>
<dbReference type="InterPro" id="IPR003782">
    <property type="entry name" value="SCO1/SenC"/>
</dbReference>
<dbReference type="SUPFAM" id="SSF52833">
    <property type="entry name" value="Thioredoxin-like"/>
    <property type="match status" value="1"/>
</dbReference>
<organism evidence="4 5">
    <name type="scientific">Helicobacter fennelliae</name>
    <dbReference type="NCBI Taxonomy" id="215"/>
    <lineage>
        <taxon>Bacteria</taxon>
        <taxon>Pseudomonadati</taxon>
        <taxon>Campylobacterota</taxon>
        <taxon>Epsilonproteobacteria</taxon>
        <taxon>Campylobacterales</taxon>
        <taxon>Helicobacteraceae</taxon>
        <taxon>Helicobacter</taxon>
    </lineage>
</organism>
<dbReference type="EMBL" id="UAWL01000006">
    <property type="protein sequence ID" value="SQB98708.1"/>
    <property type="molecule type" value="Genomic_DNA"/>
</dbReference>
<dbReference type="RefSeq" id="WP_112058658.1">
    <property type="nucleotide sequence ID" value="NZ_UAWL01000006.1"/>
</dbReference>
<feature type="binding site" evidence="2">
    <location>
        <position position="64"/>
    </location>
    <ligand>
        <name>Cu cation</name>
        <dbReference type="ChEBI" id="CHEBI:23378"/>
    </ligand>
</feature>
<dbReference type="InterPro" id="IPR036249">
    <property type="entry name" value="Thioredoxin-like_sf"/>
</dbReference>
<keyword evidence="2" id="KW-0479">Metal-binding</keyword>
<feature type="binding site" evidence="2">
    <location>
        <position position="60"/>
    </location>
    <ligand>
        <name>Cu cation</name>
        <dbReference type="ChEBI" id="CHEBI:23378"/>
    </ligand>
</feature>
<name>A0A2X3B0K2_9HELI</name>
<proteinExistence type="inferred from homology"/>
<dbReference type="CDD" id="cd02968">
    <property type="entry name" value="SCO"/>
    <property type="match status" value="1"/>
</dbReference>
<dbReference type="Gene3D" id="3.40.30.10">
    <property type="entry name" value="Glutaredoxin"/>
    <property type="match status" value="1"/>
</dbReference>
<sequence>MKKFFGMVVGICVLGLAVWGFYCYKNSSKFDFSAQSIHGTIKLSDFKNQRKIVYFGYMSCPDVCPMTFTLLSLALQESRADDIALFFVSLDPQRDDVKSLDRYAKYFYPNAYGLSLSQDELDVVTARYGVKYQRILLDDSALDYSIAHSSSLYFLDSHARLIGELSNLTYEEILGFIGNARI</sequence>
<comment type="similarity">
    <text evidence="1">Belongs to the SCO1/2 family.</text>
</comment>
<reference evidence="4 5" key="1">
    <citation type="submission" date="2018-06" db="EMBL/GenBank/DDBJ databases">
        <authorList>
            <consortium name="Pathogen Informatics"/>
            <person name="Doyle S."/>
        </authorList>
    </citation>
    <scope>NUCLEOTIDE SEQUENCE [LARGE SCALE GENOMIC DNA]</scope>
    <source>
        <strain evidence="4 5">NCTC13102</strain>
    </source>
</reference>
<feature type="disulfide bond" description="Redox-active" evidence="3">
    <location>
        <begin position="60"/>
        <end position="64"/>
    </location>
</feature>
<dbReference type="PANTHER" id="PTHR12151:SF25">
    <property type="entry name" value="LINALOOL DEHYDRATASE_ISOMERASE DOMAIN-CONTAINING PROTEIN"/>
    <property type="match status" value="1"/>
</dbReference>
<feature type="binding site" evidence="2">
    <location>
        <position position="148"/>
    </location>
    <ligand>
        <name>Cu cation</name>
        <dbReference type="ChEBI" id="CHEBI:23378"/>
    </ligand>
</feature>
<accession>A0A2X3B0K2</accession>
<keyword evidence="2" id="KW-0186">Copper</keyword>
<protein>
    <submittedName>
        <fullName evidence="4">SCO1/SenC</fullName>
    </submittedName>
</protein>
<dbReference type="AlphaFoldDB" id="A0A2X3B0K2"/>
<dbReference type="GO" id="GO:0046872">
    <property type="term" value="F:metal ion binding"/>
    <property type="evidence" value="ECO:0007669"/>
    <property type="project" value="UniProtKB-KW"/>
</dbReference>
<evidence type="ECO:0000313" key="4">
    <source>
        <dbReference type="EMBL" id="SQB98708.1"/>
    </source>
</evidence>
<dbReference type="PANTHER" id="PTHR12151">
    <property type="entry name" value="ELECTRON TRANSPORT PROTIN SCO1/SENC FAMILY MEMBER"/>
    <property type="match status" value="1"/>
</dbReference>
<evidence type="ECO:0000256" key="3">
    <source>
        <dbReference type="PIRSR" id="PIRSR603782-2"/>
    </source>
</evidence>